<protein>
    <submittedName>
        <fullName evidence="1">Uncharacterized protein</fullName>
    </submittedName>
</protein>
<sequence length="852" mass="97310">MNWLPHTCKSFNAQLVYYLVIQAARCMEYHSNNALNSIFEGSIYNGVLNCEDTRSTPINEPDMGHGNQDFSHLQLPTDVWSHFATSNYEQDSREQLNQDFQIQPDISQTFGSGNLHMWQSFHDSMQGYENDTGAQDHLCTTDIGICHNSHSSHVNMINKAGILELDNTGHIPLSYMPGHHGLFYPPGHDFNIGSQLISPTGKAHVFEDTNSIHLQSFSPEVQLPLDPCWNAFDQIIPPTPLNDVNIYNVPNSHSTNLVASVPQSFMSDTIYNPILEGGSSVQFFGHQNFDTSAVKHYKESNVSPNLIPFHQADHNSHILDNLSSATIMSQNEAQTPRIVLDEPQVEENKGSDHDGWDDLLKLSSQLLSSSSKNTTNRKKKVSEIMRMEKCKNLRSLSRTEKKEKSKSKFRATNIPQAFNTPVDQNPKPLNKPKHHVARRMTNILYEQGKGIISRSSDLQKSNEKWLKDWRIRYQISIDNLDPTRSVTQLVTNNLDRVKGRVKDGVVAVFLGLVNQIDRFEKPQISPDAILKDSLKFIHGYMNRLLVFDIQSLQEIDLHIPLNRCTSTTPMRILHELSLSRKRNEIKPGVYYHIWKIWRSERCLSLPVAPYRIWFPALKYLTLQKNGETGKTLQVISRCVSTFASKKVFDRHNSKVWLLQEGRICIASIMKIEDEVTQFYENLKLTLLSKIKQVKSLKPHELVHYTMGVEASMKLSKLVIVPTIFGAVKMIVDHHPGENDSLRIILQDVWEFLQGQFSVLTTFNLENIFWQPTITMENIFEDLYQDPQYMPSVFGKLASGTFSSNFKPIVWSLLKKWSSTKLELKSTKECTASILEGYNDTNYTEFVEAMLPP</sequence>
<dbReference type="GeneID" id="18930728"/>
<keyword evidence="2" id="KW-1185">Reference proteome</keyword>
<evidence type="ECO:0000313" key="2">
    <source>
        <dbReference type="Proteomes" id="UP000001072"/>
    </source>
</evidence>
<dbReference type="Proteomes" id="UP000001072">
    <property type="component" value="Unassembled WGS sequence"/>
</dbReference>
<gene>
    <name evidence="1" type="ORF">MELLADRAFT_66918</name>
</gene>
<reference evidence="2" key="1">
    <citation type="journal article" date="2011" name="Proc. Natl. Acad. Sci. U.S.A.">
        <title>Obligate biotrophy features unraveled by the genomic analysis of rust fungi.</title>
        <authorList>
            <person name="Duplessis S."/>
            <person name="Cuomo C.A."/>
            <person name="Lin Y.-C."/>
            <person name="Aerts A."/>
            <person name="Tisserant E."/>
            <person name="Veneault-Fourrey C."/>
            <person name="Joly D.L."/>
            <person name="Hacquard S."/>
            <person name="Amselem J."/>
            <person name="Cantarel B.L."/>
            <person name="Chiu R."/>
            <person name="Coutinho P.M."/>
            <person name="Feau N."/>
            <person name="Field M."/>
            <person name="Frey P."/>
            <person name="Gelhaye E."/>
            <person name="Goldberg J."/>
            <person name="Grabherr M.G."/>
            <person name="Kodira C.D."/>
            <person name="Kohler A."/>
            <person name="Kuees U."/>
            <person name="Lindquist E.A."/>
            <person name="Lucas S.M."/>
            <person name="Mago R."/>
            <person name="Mauceli E."/>
            <person name="Morin E."/>
            <person name="Murat C."/>
            <person name="Pangilinan J.L."/>
            <person name="Park R."/>
            <person name="Pearson M."/>
            <person name="Quesneville H."/>
            <person name="Rouhier N."/>
            <person name="Sakthikumar S."/>
            <person name="Salamov A.A."/>
            <person name="Schmutz J."/>
            <person name="Selles B."/>
            <person name="Shapiro H."/>
            <person name="Tanguay P."/>
            <person name="Tuskan G.A."/>
            <person name="Henrissat B."/>
            <person name="Van de Peer Y."/>
            <person name="Rouze P."/>
            <person name="Ellis J.G."/>
            <person name="Dodds P.N."/>
            <person name="Schein J.E."/>
            <person name="Zhong S."/>
            <person name="Hamelin R.C."/>
            <person name="Grigoriev I.V."/>
            <person name="Szabo L.J."/>
            <person name="Martin F."/>
        </authorList>
    </citation>
    <scope>NUCLEOTIDE SEQUENCE [LARGE SCALE GENOMIC DNA]</scope>
    <source>
        <strain evidence="2">98AG31 / pathotype 3-4-7</strain>
    </source>
</reference>
<dbReference type="RefSeq" id="XP_007415051.1">
    <property type="nucleotide sequence ID" value="XM_007414989.1"/>
</dbReference>
<name>F4S139_MELLP</name>
<dbReference type="InParanoid" id="F4S139"/>
<proteinExistence type="predicted"/>
<dbReference type="OrthoDB" id="10507242at2759"/>
<dbReference type="KEGG" id="mlr:MELLADRAFT_66918"/>
<dbReference type="HOGENOM" id="CLU_334959_0_0_1"/>
<dbReference type="EMBL" id="GL883136">
    <property type="protein sequence ID" value="EGG01706.1"/>
    <property type="molecule type" value="Genomic_DNA"/>
</dbReference>
<organism evidence="2">
    <name type="scientific">Melampsora larici-populina (strain 98AG31 / pathotype 3-4-7)</name>
    <name type="common">Poplar leaf rust fungus</name>
    <dbReference type="NCBI Taxonomy" id="747676"/>
    <lineage>
        <taxon>Eukaryota</taxon>
        <taxon>Fungi</taxon>
        <taxon>Dikarya</taxon>
        <taxon>Basidiomycota</taxon>
        <taxon>Pucciniomycotina</taxon>
        <taxon>Pucciniomycetes</taxon>
        <taxon>Pucciniales</taxon>
        <taxon>Melampsoraceae</taxon>
        <taxon>Melampsora</taxon>
    </lineage>
</organism>
<accession>F4S139</accession>
<evidence type="ECO:0000313" key="1">
    <source>
        <dbReference type="EMBL" id="EGG01706.1"/>
    </source>
</evidence>
<dbReference type="AlphaFoldDB" id="F4S139"/>
<dbReference type="VEuPathDB" id="FungiDB:MELLADRAFT_66918"/>